<evidence type="ECO:0000259" key="12">
    <source>
        <dbReference type="PROSITE" id="PS50109"/>
    </source>
</evidence>
<feature type="compositionally biased region" description="Low complexity" evidence="11">
    <location>
        <begin position="456"/>
        <end position="467"/>
    </location>
</feature>
<dbReference type="InterPro" id="IPR005467">
    <property type="entry name" value="His_kinase_dom"/>
</dbReference>
<dbReference type="Proteomes" id="UP000262379">
    <property type="component" value="Unassembled WGS sequence"/>
</dbReference>
<name>A0A371XCU6_9HYPH</name>
<keyword evidence="8" id="KW-0067">ATP-binding</keyword>
<dbReference type="GO" id="GO:0000155">
    <property type="term" value="F:phosphorelay sensor kinase activity"/>
    <property type="evidence" value="ECO:0007669"/>
    <property type="project" value="InterPro"/>
</dbReference>
<organism evidence="14 15">
    <name type="scientific">Mesorhizobium denitrificans</name>
    <dbReference type="NCBI Taxonomy" id="2294114"/>
    <lineage>
        <taxon>Bacteria</taxon>
        <taxon>Pseudomonadati</taxon>
        <taxon>Pseudomonadota</taxon>
        <taxon>Alphaproteobacteria</taxon>
        <taxon>Hyphomicrobiales</taxon>
        <taxon>Phyllobacteriaceae</taxon>
        <taxon>Mesorhizobium</taxon>
    </lineage>
</organism>
<feature type="region of interest" description="Disordered" evidence="11">
    <location>
        <begin position="492"/>
        <end position="520"/>
    </location>
</feature>
<dbReference type="InterPro" id="IPR036890">
    <property type="entry name" value="HATPase_C_sf"/>
</dbReference>
<feature type="domain" description="PAS" evidence="13">
    <location>
        <begin position="633"/>
        <end position="703"/>
    </location>
</feature>
<evidence type="ECO:0000256" key="1">
    <source>
        <dbReference type="ARBA" id="ARBA00000085"/>
    </source>
</evidence>
<dbReference type="InterPro" id="IPR003661">
    <property type="entry name" value="HisK_dim/P_dom"/>
</dbReference>
<dbReference type="SUPFAM" id="SSF55874">
    <property type="entry name" value="ATPase domain of HSP90 chaperone/DNA topoisomerase II/histidine kinase"/>
    <property type="match status" value="1"/>
</dbReference>
<comment type="subcellular location">
    <subcellularLocation>
        <location evidence="2">Membrane</location>
    </subcellularLocation>
</comment>
<comment type="caution">
    <text evidence="14">The sequence shown here is derived from an EMBL/GenBank/DDBJ whole genome shotgun (WGS) entry which is preliminary data.</text>
</comment>
<keyword evidence="5" id="KW-0808">Transferase</keyword>
<dbReference type="NCBIfam" id="TIGR00229">
    <property type="entry name" value="sensory_box"/>
    <property type="match status" value="1"/>
</dbReference>
<gene>
    <name evidence="14" type="ORF">DY251_12835</name>
</gene>
<evidence type="ECO:0000256" key="2">
    <source>
        <dbReference type="ARBA" id="ARBA00004370"/>
    </source>
</evidence>
<dbReference type="AlphaFoldDB" id="A0A371XCU6"/>
<evidence type="ECO:0000313" key="14">
    <source>
        <dbReference type="EMBL" id="RFC67056.1"/>
    </source>
</evidence>
<dbReference type="Gene3D" id="3.30.565.10">
    <property type="entry name" value="Histidine kinase-like ATPase, C-terminal domain"/>
    <property type="match status" value="1"/>
</dbReference>
<dbReference type="PANTHER" id="PTHR43047:SF72">
    <property type="entry name" value="OSMOSENSING HISTIDINE PROTEIN KINASE SLN1"/>
    <property type="match status" value="1"/>
</dbReference>
<dbReference type="GO" id="GO:0005886">
    <property type="term" value="C:plasma membrane"/>
    <property type="evidence" value="ECO:0007669"/>
    <property type="project" value="TreeGrafter"/>
</dbReference>
<dbReference type="SMART" id="SM00387">
    <property type="entry name" value="HATPase_c"/>
    <property type="match status" value="1"/>
</dbReference>
<dbReference type="InterPro" id="IPR036097">
    <property type="entry name" value="HisK_dim/P_sf"/>
</dbReference>
<dbReference type="SUPFAM" id="SSF47384">
    <property type="entry name" value="Homodimeric domain of signal transducing histidine kinase"/>
    <property type="match status" value="1"/>
</dbReference>
<dbReference type="InterPro" id="IPR013767">
    <property type="entry name" value="PAS_fold"/>
</dbReference>
<dbReference type="InterPro" id="IPR004358">
    <property type="entry name" value="Sig_transdc_His_kin-like_C"/>
</dbReference>
<dbReference type="SMART" id="SM00388">
    <property type="entry name" value="HisKA"/>
    <property type="match status" value="1"/>
</dbReference>
<feature type="region of interest" description="Disordered" evidence="11">
    <location>
        <begin position="442"/>
        <end position="478"/>
    </location>
</feature>
<evidence type="ECO:0000259" key="13">
    <source>
        <dbReference type="PROSITE" id="PS50112"/>
    </source>
</evidence>
<evidence type="ECO:0000256" key="8">
    <source>
        <dbReference type="ARBA" id="ARBA00022840"/>
    </source>
</evidence>
<feature type="region of interest" description="Disordered" evidence="11">
    <location>
        <begin position="379"/>
        <end position="424"/>
    </location>
</feature>
<feature type="domain" description="Histidine kinase" evidence="12">
    <location>
        <begin position="776"/>
        <end position="997"/>
    </location>
</feature>
<evidence type="ECO:0000256" key="10">
    <source>
        <dbReference type="ARBA" id="ARBA00023136"/>
    </source>
</evidence>
<dbReference type="SMART" id="SM00091">
    <property type="entry name" value="PAS"/>
    <property type="match status" value="3"/>
</dbReference>
<dbReference type="InterPro" id="IPR000014">
    <property type="entry name" value="PAS"/>
</dbReference>
<evidence type="ECO:0000256" key="5">
    <source>
        <dbReference type="ARBA" id="ARBA00022679"/>
    </source>
</evidence>
<dbReference type="GO" id="GO:0009927">
    <property type="term" value="F:histidine phosphotransfer kinase activity"/>
    <property type="evidence" value="ECO:0007669"/>
    <property type="project" value="TreeGrafter"/>
</dbReference>
<dbReference type="EMBL" id="QURN01000009">
    <property type="protein sequence ID" value="RFC67056.1"/>
    <property type="molecule type" value="Genomic_DNA"/>
</dbReference>
<dbReference type="Pfam" id="PF02518">
    <property type="entry name" value="HATPase_c"/>
    <property type="match status" value="1"/>
</dbReference>
<protein>
    <recommendedName>
        <fullName evidence="3">histidine kinase</fullName>
        <ecNumber evidence="3">2.7.13.3</ecNumber>
    </recommendedName>
</protein>
<keyword evidence="7" id="KW-0418">Kinase</keyword>
<feature type="compositionally biased region" description="Acidic residues" evidence="11">
    <location>
        <begin position="391"/>
        <end position="404"/>
    </location>
</feature>
<comment type="catalytic activity">
    <reaction evidence="1">
        <text>ATP + protein L-histidine = ADP + protein N-phospho-L-histidine.</text>
        <dbReference type="EC" id="2.7.13.3"/>
    </reaction>
</comment>
<dbReference type="Gene3D" id="3.30.450.20">
    <property type="entry name" value="PAS domain"/>
    <property type="match status" value="1"/>
</dbReference>
<dbReference type="CDD" id="cd00130">
    <property type="entry name" value="PAS"/>
    <property type="match status" value="1"/>
</dbReference>
<dbReference type="RefSeq" id="WP_116624309.1">
    <property type="nucleotide sequence ID" value="NZ_QURN01000009.1"/>
</dbReference>
<dbReference type="Gene3D" id="1.10.287.130">
    <property type="match status" value="1"/>
</dbReference>
<reference evidence="15" key="1">
    <citation type="submission" date="2018-08" db="EMBL/GenBank/DDBJ databases">
        <authorList>
            <person name="Im W.T."/>
        </authorList>
    </citation>
    <scope>NUCLEOTIDE SEQUENCE [LARGE SCALE GENOMIC DNA]</scope>
    <source>
        <strain evidence="15">LA-28</strain>
    </source>
</reference>
<dbReference type="EC" id="2.7.13.3" evidence="3"/>
<feature type="compositionally biased region" description="Basic and acidic residues" evidence="11">
    <location>
        <begin position="442"/>
        <end position="453"/>
    </location>
</feature>
<dbReference type="GO" id="GO:0006355">
    <property type="term" value="P:regulation of DNA-templated transcription"/>
    <property type="evidence" value="ECO:0007669"/>
    <property type="project" value="InterPro"/>
</dbReference>
<dbReference type="FunFam" id="1.10.287.130:FF:000038">
    <property type="entry name" value="Sensory transduction histidine kinase"/>
    <property type="match status" value="1"/>
</dbReference>
<evidence type="ECO:0000256" key="4">
    <source>
        <dbReference type="ARBA" id="ARBA00022553"/>
    </source>
</evidence>
<dbReference type="Pfam" id="PF00989">
    <property type="entry name" value="PAS"/>
    <property type="match status" value="1"/>
</dbReference>
<evidence type="ECO:0000256" key="3">
    <source>
        <dbReference type="ARBA" id="ARBA00012438"/>
    </source>
</evidence>
<evidence type="ECO:0000313" key="15">
    <source>
        <dbReference type="Proteomes" id="UP000262379"/>
    </source>
</evidence>
<evidence type="ECO:0000256" key="6">
    <source>
        <dbReference type="ARBA" id="ARBA00022741"/>
    </source>
</evidence>
<feature type="compositionally biased region" description="Low complexity" evidence="11">
    <location>
        <begin position="492"/>
        <end position="510"/>
    </location>
</feature>
<dbReference type="InterPro" id="IPR035965">
    <property type="entry name" value="PAS-like_dom_sf"/>
</dbReference>
<evidence type="ECO:0000256" key="7">
    <source>
        <dbReference type="ARBA" id="ARBA00022777"/>
    </source>
</evidence>
<dbReference type="Pfam" id="PF00512">
    <property type="entry name" value="HisKA"/>
    <property type="match status" value="1"/>
</dbReference>
<keyword evidence="15" id="KW-1185">Reference proteome</keyword>
<keyword evidence="4" id="KW-0597">Phosphoprotein</keyword>
<accession>A0A371XCU6</accession>
<evidence type="ECO:0000256" key="11">
    <source>
        <dbReference type="SAM" id="MobiDB-lite"/>
    </source>
</evidence>
<dbReference type="PRINTS" id="PR00344">
    <property type="entry name" value="BCTRLSENSOR"/>
</dbReference>
<dbReference type="CDD" id="cd00082">
    <property type="entry name" value="HisKA"/>
    <property type="match status" value="1"/>
</dbReference>
<evidence type="ECO:0000256" key="9">
    <source>
        <dbReference type="ARBA" id="ARBA00023012"/>
    </source>
</evidence>
<dbReference type="InterPro" id="IPR003594">
    <property type="entry name" value="HATPase_dom"/>
</dbReference>
<keyword evidence="9" id="KW-0902">Two-component regulatory system</keyword>
<proteinExistence type="predicted"/>
<keyword evidence="6" id="KW-0547">Nucleotide-binding</keyword>
<dbReference type="GO" id="GO:0005524">
    <property type="term" value="F:ATP binding"/>
    <property type="evidence" value="ECO:0007669"/>
    <property type="project" value="UniProtKB-KW"/>
</dbReference>
<keyword evidence="10" id="KW-0472">Membrane</keyword>
<dbReference type="PROSITE" id="PS50109">
    <property type="entry name" value="HIS_KIN"/>
    <property type="match status" value="1"/>
</dbReference>
<dbReference type="PANTHER" id="PTHR43047">
    <property type="entry name" value="TWO-COMPONENT HISTIDINE PROTEIN KINASE"/>
    <property type="match status" value="1"/>
</dbReference>
<dbReference type="Pfam" id="PF13188">
    <property type="entry name" value="PAS_8"/>
    <property type="match status" value="1"/>
</dbReference>
<sequence>MTVKPYSFVDIAVLDGVRERFARADSLVLLSAALDKVLWANGSGAALLGYTDVEDALGEPSGLSAIARRQIESLSGFPEIGRNRNVAVRLAAGSSSTLAALSASALRLPDGEKAILLAAPLPASGSRSPSEIATLALRGLVRDGEGAAIVSADGGILASTPTLTELQIPATELADLVKEVRHEADRLVKRAVITPSGRYPCAFARLTDDPAIHLIIALAESIPAPVEQPAIISAPPSPVAPTPEPHRAPSPAQDHSAAAVRFVWRTDAEGRFSAISDEFISAVGGPAADIMGRHFVTVATVFGMDPDREIAGLLERRDTWSGRTVLWPLAGTAMRAPVDLAALPVYDRARNFEGFRGFGILRLDEAQADPEKLGLTLTPGSIEAFEHRDPETEETPSAEADDPFMGEVPALETSGQPDRTPPTATIRGALSAVERIAFREIGERLRRDQRPEQSEPAPAIDVDPPAIESVEPAPAPAKPPVVAQITNITLKPADPQPEAAMPEPPVVVSEPPAPKPEPQPDTSILEKLPVPILIHSGDVLHYANPEFLSLTDYEELGELIQAGGLDVLFPESFEQPQTETGHKIKMRARDGSEFPVEALMRFVPWAGKRALMLVVRKVGDAVDTAAIDEMRTRLDEMRTIVDTATDGVILINKDGAIRSISHPAEALFGFDGDDVRGRPLVSLFALESQQAVADYLASLSQNGVASVLNDGREVIGREAEGRPIPMFMTIGRLPGDTGYCAVVRDITQWKRAEEELTKAKADAEHASSQKSEFLARVSHEIRTPLNAIIGFSELMLDERFGTISNDRYRDYLRDINRSGTHVLDLVNDLLDISKIEAGQQEMTYEAVALNDVLSEAVAIMQPQANRERVIIRSSFLPKLPDIVADMRSVKQIALNILSNAVRYTQAGGQVVVSTAYEKNGDVVMRVRDTGVGMTQAEIEQAMKPFRQINALQRSRGDGTGLGLPLTKAMAEANRARFSIQSAPGEGTLVEITFSSTRVLAQ</sequence>
<dbReference type="SUPFAM" id="SSF55785">
    <property type="entry name" value="PYP-like sensor domain (PAS domain)"/>
    <property type="match status" value="2"/>
</dbReference>
<dbReference type="PROSITE" id="PS50112">
    <property type="entry name" value="PAS"/>
    <property type="match status" value="1"/>
</dbReference>